<dbReference type="GO" id="GO:0005829">
    <property type="term" value="C:cytosol"/>
    <property type="evidence" value="ECO:0007669"/>
    <property type="project" value="TreeGrafter"/>
</dbReference>
<keyword evidence="9" id="KW-1015">Disulfide bond</keyword>
<feature type="binding site" evidence="11">
    <location>
        <position position="289"/>
    </location>
    <ligand>
        <name>ATP</name>
        <dbReference type="ChEBI" id="CHEBI:30616"/>
    </ligand>
</feature>
<dbReference type="InterPro" id="IPR050102">
    <property type="entry name" value="tRNA_sulfurtransferase_ThiI"/>
</dbReference>
<evidence type="ECO:0000256" key="3">
    <source>
        <dbReference type="ARBA" id="ARBA00022555"/>
    </source>
</evidence>
<evidence type="ECO:0000313" key="14">
    <source>
        <dbReference type="EMBL" id="TQV68176.1"/>
    </source>
</evidence>
<evidence type="ECO:0000256" key="9">
    <source>
        <dbReference type="ARBA" id="ARBA00023157"/>
    </source>
</evidence>
<evidence type="ECO:0000259" key="12">
    <source>
        <dbReference type="PROSITE" id="PS50206"/>
    </source>
</evidence>
<dbReference type="NCBIfam" id="TIGR00342">
    <property type="entry name" value="tRNA uracil 4-sulfurtransferase ThiI"/>
    <property type="match status" value="1"/>
</dbReference>
<reference evidence="14 15" key="1">
    <citation type="submission" date="2019-06" db="EMBL/GenBank/DDBJ databases">
        <title>Whole genome sequence for Cellvibrionaceae sp. R142.</title>
        <authorList>
            <person name="Wang G."/>
        </authorList>
    </citation>
    <scope>NUCLEOTIDE SEQUENCE [LARGE SCALE GENOMIC DNA]</scope>
    <source>
        <strain evidence="14 15">R142</strain>
    </source>
</reference>
<evidence type="ECO:0000256" key="2">
    <source>
        <dbReference type="ARBA" id="ARBA00022490"/>
    </source>
</evidence>
<dbReference type="Pfam" id="PF02926">
    <property type="entry name" value="THUMP"/>
    <property type="match status" value="1"/>
</dbReference>
<evidence type="ECO:0000256" key="5">
    <source>
        <dbReference type="ARBA" id="ARBA00022741"/>
    </source>
</evidence>
<dbReference type="EC" id="2.8.1.4" evidence="11"/>
<dbReference type="InterPro" id="IPR003720">
    <property type="entry name" value="tRNA_STrfase"/>
</dbReference>
<dbReference type="GO" id="GO:0002937">
    <property type="term" value="P:tRNA 4-thiouridine biosynthesis"/>
    <property type="evidence" value="ECO:0007669"/>
    <property type="project" value="TreeGrafter"/>
</dbReference>
<feature type="domain" description="Rhodanese" evidence="12">
    <location>
        <begin position="409"/>
        <end position="488"/>
    </location>
</feature>
<dbReference type="GO" id="GO:0000049">
    <property type="term" value="F:tRNA binding"/>
    <property type="evidence" value="ECO:0007669"/>
    <property type="project" value="UniProtKB-UniRule"/>
</dbReference>
<keyword evidence="4 11" id="KW-0808">Transferase</keyword>
<dbReference type="InterPro" id="IPR036873">
    <property type="entry name" value="Rhodanese-like_dom_sf"/>
</dbReference>
<gene>
    <name evidence="11 14" type="primary">thiI</name>
    <name evidence="14" type="ORF">FKG94_24130</name>
</gene>
<dbReference type="InterPro" id="IPR014729">
    <property type="entry name" value="Rossmann-like_a/b/a_fold"/>
</dbReference>
<dbReference type="InterPro" id="IPR049961">
    <property type="entry name" value="ThiI_N"/>
</dbReference>
<keyword evidence="10" id="KW-0676">Redox-active center</keyword>
<evidence type="ECO:0000256" key="7">
    <source>
        <dbReference type="ARBA" id="ARBA00022884"/>
    </source>
</evidence>
<dbReference type="CDD" id="cd11716">
    <property type="entry name" value="THUMP_ThiI"/>
    <property type="match status" value="1"/>
</dbReference>
<dbReference type="Proteomes" id="UP000319732">
    <property type="component" value="Unassembled WGS sequence"/>
</dbReference>
<dbReference type="Pfam" id="PF00581">
    <property type="entry name" value="Rhodanese"/>
    <property type="match status" value="1"/>
</dbReference>
<dbReference type="OrthoDB" id="9773948at2"/>
<dbReference type="InterPro" id="IPR004114">
    <property type="entry name" value="THUMP_dom"/>
</dbReference>
<protein>
    <recommendedName>
        <fullName evidence="11">tRNA sulfurtransferase</fullName>
        <ecNumber evidence="11">2.8.1.4</ecNumber>
    </recommendedName>
    <alternativeName>
        <fullName evidence="11">Sulfur carrier protein ThiS sulfurtransferase</fullName>
    </alternativeName>
    <alternativeName>
        <fullName evidence="11">Thiamine biosynthesis protein ThiI</fullName>
    </alternativeName>
    <alternativeName>
        <fullName evidence="11">tRNA 4-thiouridine synthase</fullName>
    </alternativeName>
</protein>
<dbReference type="SUPFAM" id="SSF52821">
    <property type="entry name" value="Rhodanese/Cell cycle control phosphatase"/>
    <property type="match status" value="1"/>
</dbReference>
<feature type="active site" description="Cysteine persulfide intermediate" evidence="11">
    <location>
        <position position="461"/>
    </location>
</feature>
<evidence type="ECO:0000256" key="1">
    <source>
        <dbReference type="ARBA" id="ARBA00004496"/>
    </source>
</evidence>
<dbReference type="SMART" id="SM00981">
    <property type="entry name" value="THUMP"/>
    <property type="match status" value="1"/>
</dbReference>
<dbReference type="PANTHER" id="PTHR43209:SF1">
    <property type="entry name" value="TRNA SULFURTRANSFERASE"/>
    <property type="match status" value="1"/>
</dbReference>
<evidence type="ECO:0000259" key="13">
    <source>
        <dbReference type="PROSITE" id="PS51165"/>
    </source>
</evidence>
<dbReference type="Gene3D" id="3.40.250.10">
    <property type="entry name" value="Rhodanese-like domain"/>
    <property type="match status" value="1"/>
</dbReference>
<dbReference type="Pfam" id="PF02568">
    <property type="entry name" value="ThiI"/>
    <property type="match status" value="1"/>
</dbReference>
<comment type="subcellular location">
    <subcellularLocation>
        <location evidence="1 11">Cytoplasm</location>
    </subcellularLocation>
</comment>
<name>A0A545ST94_9GAMM</name>
<evidence type="ECO:0000256" key="11">
    <source>
        <dbReference type="HAMAP-Rule" id="MF_00021"/>
    </source>
</evidence>
<dbReference type="Gene3D" id="3.30.2130.30">
    <property type="match status" value="1"/>
</dbReference>
<keyword evidence="7 11" id="KW-0694">RNA-binding</keyword>
<comment type="caution">
    <text evidence="11">Lacks conserved residue(s) required for the propagation of feature annotation.</text>
</comment>
<dbReference type="UniPathway" id="UPA00060"/>
<dbReference type="PANTHER" id="PTHR43209">
    <property type="entry name" value="TRNA SULFURTRANSFERASE"/>
    <property type="match status" value="1"/>
</dbReference>
<dbReference type="PROSITE" id="PS51165">
    <property type="entry name" value="THUMP"/>
    <property type="match status" value="1"/>
</dbReference>
<dbReference type="EMBL" id="VHSG01000029">
    <property type="protein sequence ID" value="TQV68176.1"/>
    <property type="molecule type" value="Genomic_DNA"/>
</dbReference>
<keyword evidence="6 11" id="KW-0067">ATP-binding</keyword>
<organism evidence="14 15">
    <name type="scientific">Exilibacterium tricleocarpae</name>
    <dbReference type="NCBI Taxonomy" id="2591008"/>
    <lineage>
        <taxon>Bacteria</taxon>
        <taxon>Pseudomonadati</taxon>
        <taxon>Pseudomonadota</taxon>
        <taxon>Gammaproteobacteria</taxon>
        <taxon>Cellvibrionales</taxon>
        <taxon>Cellvibrionaceae</taxon>
        <taxon>Exilibacterium</taxon>
    </lineage>
</organism>
<dbReference type="InterPro" id="IPR054173">
    <property type="entry name" value="ThiI_fer"/>
</dbReference>
<dbReference type="PROSITE" id="PS50206">
    <property type="entry name" value="RHODANESE_3"/>
    <property type="match status" value="1"/>
</dbReference>
<evidence type="ECO:0000256" key="6">
    <source>
        <dbReference type="ARBA" id="ARBA00022840"/>
    </source>
</evidence>
<dbReference type="Pfam" id="PF22025">
    <property type="entry name" value="ThiI_fer"/>
    <property type="match status" value="1"/>
</dbReference>
<dbReference type="SUPFAM" id="SSF143437">
    <property type="entry name" value="THUMP domain-like"/>
    <property type="match status" value="1"/>
</dbReference>
<dbReference type="AlphaFoldDB" id="A0A545ST94"/>
<keyword evidence="2 11" id="KW-0963">Cytoplasm</keyword>
<accession>A0A545ST94</accession>
<sequence length="491" mass="55176">MHFIVKLFPEITIKSAPVRRRFTKQLRDNLRHLLRPLDPGIRVQRDWEKIEISTERADNDLCGQVEDVLSHTPGIANFARVEVHPLGDMEDILAKTMAVWGEALAHKTFSVRVKRNGRHEFSSIDVERYIGGGLREQTRAAGVKLKNPDIVVRLEIRDDRLYVVRRQRPGLGGFPLGTQEPVLSLVSGGFDSTVASYLMMKRGIRTHFCFFNIGGRAHEVGVKEVAFYLWRKFGASHRVKFVTIPFEGVVGEILQQVDNAQMGVVLKRMMLRAASRMAREMGVGALVTGEAIAQVSSQTLPNLSVIDSVTDTLVLRPLIATDKNDIITIARQIGTEEFAANMPEYCGVISARPTTRARRDRIEQEESRFDFAVLEAALAQRNIKTIDQVVDDLSRGVDIEVVTDLAARSRGDTVVIDIRHPDEEELKPLRIDGAAVEKVPFYRLNTVFPDLSTRREYLLYCDRGVMSQLHAAHLREEGFDNVGVYRPGAGN</sequence>
<dbReference type="Gene3D" id="3.40.50.620">
    <property type="entry name" value="HUPs"/>
    <property type="match status" value="1"/>
</dbReference>
<dbReference type="CDD" id="cd01712">
    <property type="entry name" value="PPase_ThiI"/>
    <property type="match status" value="1"/>
</dbReference>
<comment type="similarity">
    <text evidence="11">Belongs to the ThiI family.</text>
</comment>
<dbReference type="RefSeq" id="WP_142929517.1">
    <property type="nucleotide sequence ID" value="NZ_ML660107.1"/>
</dbReference>
<dbReference type="GO" id="GO:0140741">
    <property type="term" value="F:tRNA-uracil-4 sulfurtransferase activity"/>
    <property type="evidence" value="ECO:0007669"/>
    <property type="project" value="UniProtKB-EC"/>
</dbReference>
<feature type="domain" description="THUMP" evidence="13">
    <location>
        <begin position="63"/>
        <end position="167"/>
    </location>
</feature>
<comment type="catalytic activity">
    <reaction evidence="11">
        <text>[ThiI sulfur-carrier protein]-S-sulfanyl-L-cysteine + a uridine in tRNA + 2 reduced [2Fe-2S]-[ferredoxin] + ATP + H(+) = [ThiI sulfur-carrier protein]-L-cysteine + a 4-thiouridine in tRNA + 2 oxidized [2Fe-2S]-[ferredoxin] + AMP + diphosphate</text>
        <dbReference type="Rhea" id="RHEA:24176"/>
        <dbReference type="Rhea" id="RHEA-COMP:10000"/>
        <dbReference type="Rhea" id="RHEA-COMP:10001"/>
        <dbReference type="Rhea" id="RHEA-COMP:13337"/>
        <dbReference type="Rhea" id="RHEA-COMP:13338"/>
        <dbReference type="Rhea" id="RHEA-COMP:13339"/>
        <dbReference type="Rhea" id="RHEA-COMP:13340"/>
        <dbReference type="ChEBI" id="CHEBI:15378"/>
        <dbReference type="ChEBI" id="CHEBI:29950"/>
        <dbReference type="ChEBI" id="CHEBI:30616"/>
        <dbReference type="ChEBI" id="CHEBI:33019"/>
        <dbReference type="ChEBI" id="CHEBI:33737"/>
        <dbReference type="ChEBI" id="CHEBI:33738"/>
        <dbReference type="ChEBI" id="CHEBI:61963"/>
        <dbReference type="ChEBI" id="CHEBI:65315"/>
        <dbReference type="ChEBI" id="CHEBI:136798"/>
        <dbReference type="ChEBI" id="CHEBI:456215"/>
        <dbReference type="EC" id="2.8.1.4"/>
    </reaction>
</comment>
<dbReference type="InterPro" id="IPR049962">
    <property type="entry name" value="THUMP_ThiI"/>
</dbReference>
<feature type="binding site" evidence="11">
    <location>
        <begin position="185"/>
        <end position="186"/>
    </location>
    <ligand>
        <name>ATP</name>
        <dbReference type="ChEBI" id="CHEBI:30616"/>
    </ligand>
</feature>
<dbReference type="NCBIfam" id="TIGR04271">
    <property type="entry name" value="ThiI_C_thiazole"/>
    <property type="match status" value="1"/>
</dbReference>
<dbReference type="SUPFAM" id="SSF52402">
    <property type="entry name" value="Adenine nucleotide alpha hydrolases-like"/>
    <property type="match status" value="1"/>
</dbReference>
<proteinExistence type="inferred from homology"/>
<dbReference type="InterPro" id="IPR026340">
    <property type="entry name" value="THII_Thiazole_biosynth_dom"/>
</dbReference>
<feature type="binding site" evidence="11">
    <location>
        <position position="298"/>
    </location>
    <ligand>
        <name>ATP</name>
        <dbReference type="ChEBI" id="CHEBI:30616"/>
    </ligand>
</feature>
<keyword evidence="3 11" id="KW-0820">tRNA-binding</keyword>
<dbReference type="InterPro" id="IPR001763">
    <property type="entry name" value="Rhodanese-like_dom"/>
</dbReference>
<dbReference type="GO" id="GO:0052837">
    <property type="term" value="P:thiazole biosynthetic process"/>
    <property type="evidence" value="ECO:0007669"/>
    <property type="project" value="InterPro"/>
</dbReference>
<dbReference type="GO" id="GO:0009228">
    <property type="term" value="P:thiamine biosynthetic process"/>
    <property type="evidence" value="ECO:0007669"/>
    <property type="project" value="UniProtKB-KW"/>
</dbReference>
<evidence type="ECO:0000256" key="8">
    <source>
        <dbReference type="ARBA" id="ARBA00022977"/>
    </source>
</evidence>
<comment type="caution">
    <text evidence="14">The sequence shown here is derived from an EMBL/GenBank/DDBJ whole genome shotgun (WGS) entry which is preliminary data.</text>
</comment>
<keyword evidence="5 11" id="KW-0547">Nucleotide-binding</keyword>
<keyword evidence="8 11" id="KW-0784">Thiamine biosynthesis</keyword>
<evidence type="ECO:0000256" key="10">
    <source>
        <dbReference type="ARBA" id="ARBA00023284"/>
    </source>
</evidence>
<comment type="catalytic activity">
    <reaction evidence="11">
        <text>[ThiS sulfur-carrier protein]-C-terminal Gly-Gly-AMP + S-sulfanyl-L-cysteinyl-[cysteine desulfurase] + AH2 = [ThiS sulfur-carrier protein]-C-terminal-Gly-aminoethanethioate + L-cysteinyl-[cysteine desulfurase] + A + AMP + 2 H(+)</text>
        <dbReference type="Rhea" id="RHEA:43340"/>
        <dbReference type="Rhea" id="RHEA-COMP:12157"/>
        <dbReference type="Rhea" id="RHEA-COMP:12158"/>
        <dbReference type="Rhea" id="RHEA-COMP:12910"/>
        <dbReference type="Rhea" id="RHEA-COMP:19908"/>
        <dbReference type="ChEBI" id="CHEBI:13193"/>
        <dbReference type="ChEBI" id="CHEBI:15378"/>
        <dbReference type="ChEBI" id="CHEBI:17499"/>
        <dbReference type="ChEBI" id="CHEBI:29950"/>
        <dbReference type="ChEBI" id="CHEBI:61963"/>
        <dbReference type="ChEBI" id="CHEBI:90618"/>
        <dbReference type="ChEBI" id="CHEBI:232372"/>
        <dbReference type="ChEBI" id="CHEBI:456215"/>
    </reaction>
</comment>
<comment type="pathway">
    <text evidence="11">Cofactor biosynthesis; thiamine diphosphate biosynthesis.</text>
</comment>
<dbReference type="GO" id="GO:0004810">
    <property type="term" value="F:CCA tRNA nucleotidyltransferase activity"/>
    <property type="evidence" value="ECO:0007669"/>
    <property type="project" value="InterPro"/>
</dbReference>
<feature type="binding site" evidence="11">
    <location>
        <position position="267"/>
    </location>
    <ligand>
        <name>ATP</name>
        <dbReference type="ChEBI" id="CHEBI:30616"/>
    </ligand>
</feature>
<keyword evidence="15" id="KW-1185">Reference proteome</keyword>
<dbReference type="GO" id="GO:0005524">
    <property type="term" value="F:ATP binding"/>
    <property type="evidence" value="ECO:0007669"/>
    <property type="project" value="UniProtKB-UniRule"/>
</dbReference>
<dbReference type="HAMAP" id="MF_00021">
    <property type="entry name" value="ThiI"/>
    <property type="match status" value="1"/>
</dbReference>
<evidence type="ECO:0000256" key="4">
    <source>
        <dbReference type="ARBA" id="ARBA00022679"/>
    </source>
</evidence>
<dbReference type="GO" id="GO:0009229">
    <property type="term" value="P:thiamine diphosphate biosynthetic process"/>
    <property type="evidence" value="ECO:0007669"/>
    <property type="project" value="UniProtKB-UniRule"/>
</dbReference>
<evidence type="ECO:0000313" key="15">
    <source>
        <dbReference type="Proteomes" id="UP000319732"/>
    </source>
</evidence>
<dbReference type="InterPro" id="IPR020536">
    <property type="entry name" value="ThiI_AANH"/>
</dbReference>
<comment type="function">
    <text evidence="11">Catalyzes the ATP-dependent transfer of a sulfur to tRNA to produce 4-thiouridine in position 8 of tRNAs, which functions as a near-UV photosensor. Also catalyzes the transfer of sulfur to the sulfur carrier protein ThiS, forming ThiS-thiocarboxylate. This is a step in the synthesis of thiazole, in the thiamine biosynthesis pathway. The sulfur is donated as persulfide by IscS.</text>
</comment>